<dbReference type="OrthoDB" id="9795306at2"/>
<dbReference type="AlphaFoldDB" id="A0A1I5VLK4"/>
<proteinExistence type="inferred from homology"/>
<dbReference type="CDD" id="cd07814">
    <property type="entry name" value="SRPBCC_CalC_Aha1-like"/>
    <property type="match status" value="1"/>
</dbReference>
<organism evidence="3 4">
    <name type="scientific">Pseudarcicella hirudinis</name>
    <dbReference type="NCBI Taxonomy" id="1079859"/>
    <lineage>
        <taxon>Bacteria</taxon>
        <taxon>Pseudomonadati</taxon>
        <taxon>Bacteroidota</taxon>
        <taxon>Cytophagia</taxon>
        <taxon>Cytophagales</taxon>
        <taxon>Flectobacillaceae</taxon>
        <taxon>Pseudarcicella</taxon>
    </lineage>
</organism>
<dbReference type="SUPFAM" id="SSF55961">
    <property type="entry name" value="Bet v1-like"/>
    <property type="match status" value="1"/>
</dbReference>
<dbReference type="Proteomes" id="UP000199306">
    <property type="component" value="Unassembled WGS sequence"/>
</dbReference>
<accession>A0A1I5VLK4</accession>
<sequence length="164" mass="18826">MKSNLLMNFSVDRENNKINVEREFAAPISNVWAAWTKSELLDQWWAPKPCEARTKIMDFKEGGYWLYAMIIPDGTVHWSKVEFKSIVQLKKFVSQVAFCDEDGNINLAATKSLWTNEFSERANSTIVSVELKFDQLSDLEMLVAMNFKDGFTSALENLDKLLNS</sequence>
<evidence type="ECO:0000259" key="2">
    <source>
        <dbReference type="Pfam" id="PF08327"/>
    </source>
</evidence>
<gene>
    <name evidence="3" type="ORF">SAMN04515674_109169</name>
</gene>
<protein>
    <submittedName>
        <fullName evidence="3">Uncharacterized conserved protein YndB, AHSA1/START domain</fullName>
    </submittedName>
</protein>
<dbReference type="RefSeq" id="WP_092018189.1">
    <property type="nucleotide sequence ID" value="NZ_FOXH01000009.1"/>
</dbReference>
<name>A0A1I5VLK4_9BACT</name>
<evidence type="ECO:0000313" key="3">
    <source>
        <dbReference type="EMBL" id="SFQ07866.1"/>
    </source>
</evidence>
<feature type="domain" description="Activator of Hsp90 ATPase homologue 1/2-like C-terminal" evidence="2">
    <location>
        <begin position="26"/>
        <end position="162"/>
    </location>
</feature>
<evidence type="ECO:0000256" key="1">
    <source>
        <dbReference type="ARBA" id="ARBA00006817"/>
    </source>
</evidence>
<keyword evidence="4" id="KW-1185">Reference proteome</keyword>
<comment type="similarity">
    <text evidence="1">Belongs to the AHA1 family.</text>
</comment>
<dbReference type="EMBL" id="FOXH01000009">
    <property type="protein sequence ID" value="SFQ07866.1"/>
    <property type="molecule type" value="Genomic_DNA"/>
</dbReference>
<dbReference type="STRING" id="1079859.SAMN04515674_109169"/>
<reference evidence="3 4" key="1">
    <citation type="submission" date="2016-10" db="EMBL/GenBank/DDBJ databases">
        <authorList>
            <person name="de Groot N.N."/>
        </authorList>
    </citation>
    <scope>NUCLEOTIDE SEQUENCE [LARGE SCALE GENOMIC DNA]</scope>
    <source>
        <strain evidence="4">E92,LMG 26720,CCM 7988</strain>
    </source>
</reference>
<dbReference type="Pfam" id="PF08327">
    <property type="entry name" value="AHSA1"/>
    <property type="match status" value="1"/>
</dbReference>
<dbReference type="Gene3D" id="3.30.530.20">
    <property type="match status" value="1"/>
</dbReference>
<evidence type="ECO:0000313" key="4">
    <source>
        <dbReference type="Proteomes" id="UP000199306"/>
    </source>
</evidence>
<dbReference type="InterPro" id="IPR023393">
    <property type="entry name" value="START-like_dom_sf"/>
</dbReference>
<dbReference type="InterPro" id="IPR013538">
    <property type="entry name" value="ASHA1/2-like_C"/>
</dbReference>